<keyword evidence="1" id="KW-1133">Transmembrane helix</keyword>
<dbReference type="EMBL" id="FOOK01000013">
    <property type="protein sequence ID" value="SFG03299.1"/>
    <property type="molecule type" value="Genomic_DNA"/>
</dbReference>
<organism evidence="2 3">
    <name type="scientific">Planifilum fulgidum</name>
    <dbReference type="NCBI Taxonomy" id="201973"/>
    <lineage>
        <taxon>Bacteria</taxon>
        <taxon>Bacillati</taxon>
        <taxon>Bacillota</taxon>
        <taxon>Bacilli</taxon>
        <taxon>Bacillales</taxon>
        <taxon>Thermoactinomycetaceae</taxon>
        <taxon>Planifilum</taxon>
    </lineage>
</organism>
<evidence type="ECO:0000313" key="3">
    <source>
        <dbReference type="Proteomes" id="UP000198661"/>
    </source>
</evidence>
<feature type="transmembrane region" description="Helical" evidence="1">
    <location>
        <begin position="241"/>
        <end position="260"/>
    </location>
</feature>
<dbReference type="AlphaFoldDB" id="A0A1I2NKH9"/>
<keyword evidence="3" id="KW-1185">Reference proteome</keyword>
<dbReference type="OrthoDB" id="2985620at2"/>
<protein>
    <submittedName>
        <fullName evidence="2">Uncharacterized protein</fullName>
    </submittedName>
</protein>
<dbReference type="Proteomes" id="UP000198661">
    <property type="component" value="Unassembled WGS sequence"/>
</dbReference>
<name>A0A1I2NKH9_9BACL</name>
<keyword evidence="1" id="KW-0472">Membrane</keyword>
<evidence type="ECO:0000313" key="2">
    <source>
        <dbReference type="EMBL" id="SFG03299.1"/>
    </source>
</evidence>
<keyword evidence="1" id="KW-0812">Transmembrane</keyword>
<evidence type="ECO:0000256" key="1">
    <source>
        <dbReference type="SAM" id="Phobius"/>
    </source>
</evidence>
<gene>
    <name evidence="2" type="ORF">SAMN04488025_11321</name>
</gene>
<proteinExistence type="predicted"/>
<dbReference type="RefSeq" id="WP_092038034.1">
    <property type="nucleotide sequence ID" value="NZ_FOOK01000013.1"/>
</dbReference>
<accession>A0A1I2NKH9</accession>
<dbReference type="STRING" id="201973.SAMN04488025_11321"/>
<reference evidence="2 3" key="1">
    <citation type="submission" date="2016-10" db="EMBL/GenBank/DDBJ databases">
        <authorList>
            <person name="de Groot N.N."/>
        </authorList>
    </citation>
    <scope>NUCLEOTIDE SEQUENCE [LARGE SCALE GENOMIC DNA]</scope>
    <source>
        <strain evidence="2 3">DSM 44945</strain>
    </source>
</reference>
<sequence>MKEIRGFSAGNQRYRVKDVIRFGSNQLVQAKTEDGTVVYVQEIPLRKPLPSRTASALKLDLRHVPSILDVIFESRRVKLIHPPLRGDPLSTLVGGKVPMKPSPALEICRKLLSTLEELDKQPLPLSSTCDPRNVYLVDGEPYFLFLWIKGYTEPPEEKWRELLFFLLTGEFPEKGKAPEQAAVHDRIPEPFRPLVADFLDPRYSRRDVLNRVKAELLRMKREPSPSSKRPLLRPLMRRKKGMLAAAISLALLAGGTYGIWTFSRDLQAKGRTAPLDETQRAGIVFDDGRQEYVWPETIRGGSIIRGSFVPRKGQPFSVMLTNRESGNSYGFSVEKGRLLVLMSSPGIWYSLVDSEGALSVRDGSVYNFEITYIPDKPIRYSIWKKNDTRRWVAVGNIPAEKNFRIRFQGGEGTKLLRSEVIAYGDKVYEKIPWQLSRGSALIQGDRWKMGRSARVRINASPFSFRFLRPEGDASDPLQLVLSSGETNLVLVWGRDGYLRLYEDGEGEIAASRVGWDWKPGMESTVVLSNAPEGLQISVMQEDRRHVWVYDDSPFELQQVTVAGDDRLELIPYDPDQKADSNSVPH</sequence>